<reference evidence="1" key="1">
    <citation type="journal article" date="2016" name="Proc. Natl. Acad. Sci. U.S.A.">
        <title>Lipid metabolic changes in an early divergent fungus govern the establishment of a mutualistic symbiosis with endobacteria.</title>
        <authorList>
            <person name="Lastovetsky O.A."/>
            <person name="Gaspar M.L."/>
            <person name="Mondo S.J."/>
            <person name="LaButti K.M."/>
            <person name="Sandor L."/>
            <person name="Grigoriev I.V."/>
            <person name="Henry S.A."/>
            <person name="Pawlowska T.E."/>
        </authorList>
    </citation>
    <scope>NUCLEOTIDE SEQUENCE [LARGE SCALE GENOMIC DNA]</scope>
    <source>
        <strain evidence="1">ATCC 52814</strain>
    </source>
</reference>
<sequence length="129" mass="14964">MEPLLGFCHSFPKGPPFFSFRDFLSSTLTLCLRLGKIQKCDQYDHFSANPEILKTHIRDHHVATVYYGESMVFCFWREGFHILTSLFFVSLTLITRNEKGFACPICLKNNKTTRSFTTHLKNHDLDVSL</sequence>
<evidence type="ECO:0008006" key="2">
    <source>
        <dbReference type="Google" id="ProtNLM"/>
    </source>
</evidence>
<dbReference type="EMBL" id="KV921896">
    <property type="protein sequence ID" value="ORE07913.1"/>
    <property type="molecule type" value="Genomic_DNA"/>
</dbReference>
<dbReference type="Gene3D" id="3.30.160.60">
    <property type="entry name" value="Classic Zinc Finger"/>
    <property type="match status" value="1"/>
</dbReference>
<gene>
    <name evidence="1" type="ORF">BCV72DRAFT_99223</name>
</gene>
<evidence type="ECO:0000313" key="1">
    <source>
        <dbReference type="EMBL" id="ORE07913.1"/>
    </source>
</evidence>
<dbReference type="AlphaFoldDB" id="A0A1X0R7A3"/>
<dbReference type="Proteomes" id="UP000242414">
    <property type="component" value="Unassembled WGS sequence"/>
</dbReference>
<proteinExistence type="predicted"/>
<dbReference type="VEuPathDB" id="FungiDB:BCV72DRAFT_99223"/>
<protein>
    <recommendedName>
        <fullName evidence="2">C2H2-type domain-containing protein</fullName>
    </recommendedName>
</protein>
<name>A0A1X0R7A3_RHIZD</name>
<accession>A0A1X0R7A3</accession>
<organism evidence="1">
    <name type="scientific">Rhizopus microsporus var. microsporus</name>
    <dbReference type="NCBI Taxonomy" id="86635"/>
    <lineage>
        <taxon>Eukaryota</taxon>
        <taxon>Fungi</taxon>
        <taxon>Fungi incertae sedis</taxon>
        <taxon>Mucoromycota</taxon>
        <taxon>Mucoromycotina</taxon>
        <taxon>Mucoromycetes</taxon>
        <taxon>Mucorales</taxon>
        <taxon>Mucorineae</taxon>
        <taxon>Rhizopodaceae</taxon>
        <taxon>Rhizopus</taxon>
    </lineage>
</organism>